<gene>
    <name evidence="1" type="ORF">GCM10011578_028650</name>
</gene>
<reference evidence="1" key="2">
    <citation type="submission" date="2020-09" db="EMBL/GenBank/DDBJ databases">
        <authorList>
            <person name="Sun Q."/>
            <person name="Zhou Y."/>
        </authorList>
    </citation>
    <scope>NUCLEOTIDE SEQUENCE</scope>
    <source>
        <strain evidence="1">CGMCC 4.7110</strain>
    </source>
</reference>
<accession>A0A918CRC8</accession>
<dbReference type="EMBL" id="BMML01000005">
    <property type="protein sequence ID" value="GGN05095.1"/>
    <property type="molecule type" value="Genomic_DNA"/>
</dbReference>
<name>A0A918CRC8_9ACTN</name>
<comment type="caution">
    <text evidence="1">The sequence shown here is derived from an EMBL/GenBank/DDBJ whole genome shotgun (WGS) entry which is preliminary data.</text>
</comment>
<keyword evidence="2" id="KW-1185">Reference proteome</keyword>
<organism evidence="1 2">
    <name type="scientific">Streptomyces fuscichromogenes</name>
    <dbReference type="NCBI Taxonomy" id="1324013"/>
    <lineage>
        <taxon>Bacteria</taxon>
        <taxon>Bacillati</taxon>
        <taxon>Actinomycetota</taxon>
        <taxon>Actinomycetes</taxon>
        <taxon>Kitasatosporales</taxon>
        <taxon>Streptomycetaceae</taxon>
        <taxon>Streptomyces</taxon>
    </lineage>
</organism>
<proteinExistence type="predicted"/>
<dbReference type="AlphaFoldDB" id="A0A918CRC8"/>
<evidence type="ECO:0000313" key="2">
    <source>
        <dbReference type="Proteomes" id="UP000653411"/>
    </source>
</evidence>
<dbReference type="Proteomes" id="UP000653411">
    <property type="component" value="Unassembled WGS sequence"/>
</dbReference>
<evidence type="ECO:0000313" key="1">
    <source>
        <dbReference type="EMBL" id="GGN05095.1"/>
    </source>
</evidence>
<sequence>MRSQQLVEGCVSEFCLGIDGIKSQDLMAFLGCGLNVIEQGGLSDAWCTAEHDCAAHASSAALEQ</sequence>
<reference evidence="1" key="1">
    <citation type="journal article" date="2014" name="Int. J. Syst. Evol. Microbiol.">
        <title>Complete genome sequence of Corynebacterium casei LMG S-19264T (=DSM 44701T), isolated from a smear-ripened cheese.</title>
        <authorList>
            <consortium name="US DOE Joint Genome Institute (JGI-PGF)"/>
            <person name="Walter F."/>
            <person name="Albersmeier A."/>
            <person name="Kalinowski J."/>
            <person name="Ruckert C."/>
        </authorList>
    </citation>
    <scope>NUCLEOTIDE SEQUENCE</scope>
    <source>
        <strain evidence="1">CGMCC 4.7110</strain>
    </source>
</reference>
<protein>
    <submittedName>
        <fullName evidence="1">Uncharacterized protein</fullName>
    </submittedName>
</protein>